<dbReference type="NCBIfam" id="NF033537">
    <property type="entry name" value="lasso_biosyn_B2"/>
    <property type="match status" value="1"/>
</dbReference>
<name>A0A939FI99_9ACTN</name>
<evidence type="ECO:0000259" key="1">
    <source>
        <dbReference type="Pfam" id="PF13471"/>
    </source>
</evidence>
<gene>
    <name evidence="2" type="ORF">J1792_06560</name>
</gene>
<organism evidence="2 3">
    <name type="scientific">Streptomyces triculaminicus</name>
    <dbReference type="NCBI Taxonomy" id="2816232"/>
    <lineage>
        <taxon>Bacteria</taxon>
        <taxon>Bacillati</taxon>
        <taxon>Actinomycetota</taxon>
        <taxon>Actinomycetes</taxon>
        <taxon>Kitasatosporales</taxon>
        <taxon>Streptomycetaceae</taxon>
        <taxon>Streptomyces</taxon>
    </lineage>
</organism>
<dbReference type="InterPro" id="IPR032708">
    <property type="entry name" value="McjB_C"/>
</dbReference>
<comment type="caution">
    <text evidence="2">The sequence shown here is derived from an EMBL/GenBank/DDBJ whole genome shotgun (WGS) entry which is preliminary data.</text>
</comment>
<dbReference type="EMBL" id="JAFMOF010000001">
    <property type="protein sequence ID" value="MBO0652460.1"/>
    <property type="molecule type" value="Genomic_DNA"/>
</dbReference>
<dbReference type="Proteomes" id="UP000664781">
    <property type="component" value="Unassembled WGS sequence"/>
</dbReference>
<reference evidence="2" key="1">
    <citation type="submission" date="2021-03" db="EMBL/GenBank/DDBJ databases">
        <title>Streptomyces strains.</title>
        <authorList>
            <person name="Lund M.B."/>
            <person name="Toerring T."/>
        </authorList>
    </citation>
    <scope>NUCLEOTIDE SEQUENCE</scope>
    <source>
        <strain evidence="2">JCM 4242</strain>
    </source>
</reference>
<feature type="domain" description="Microcin J25-processing protein McjB C-terminal" evidence="1">
    <location>
        <begin position="21"/>
        <end position="130"/>
    </location>
</feature>
<keyword evidence="3" id="KW-1185">Reference proteome</keyword>
<dbReference type="AlphaFoldDB" id="A0A939FI99"/>
<dbReference type="RefSeq" id="WP_207246801.1">
    <property type="nucleotide sequence ID" value="NZ_JAFMOF010000001.1"/>
</dbReference>
<accession>A0A939FI99</accession>
<proteinExistence type="predicted"/>
<evidence type="ECO:0000313" key="3">
    <source>
        <dbReference type="Proteomes" id="UP000664781"/>
    </source>
</evidence>
<dbReference type="InterPro" id="IPR053521">
    <property type="entry name" value="McjB-like"/>
</dbReference>
<sequence>MTTPLALWEPLPARTRAGAHLAVAAARLLALMPPCRIRAVLYALRRGAAPATTAQAGAARDAVVYASTRCAGRACLQRSLAVVLLCRMGGAWPTWCTGIRTSPFRAHAWVEAEGLPVGETEPPGYYTPTLTVGPTGPVGER</sequence>
<evidence type="ECO:0000313" key="2">
    <source>
        <dbReference type="EMBL" id="MBO0652460.1"/>
    </source>
</evidence>
<protein>
    <submittedName>
        <fullName evidence="2">Lasso peptide biosynthesis B2 protein</fullName>
    </submittedName>
</protein>
<dbReference type="Pfam" id="PF13471">
    <property type="entry name" value="Transglut_core3"/>
    <property type="match status" value="1"/>
</dbReference>